<dbReference type="GO" id="GO:0006355">
    <property type="term" value="P:regulation of DNA-templated transcription"/>
    <property type="evidence" value="ECO:0007669"/>
    <property type="project" value="InterPro"/>
</dbReference>
<protein>
    <submittedName>
        <fullName evidence="2">LuxR family transcriptional regulator</fullName>
    </submittedName>
</protein>
<dbReference type="SUPFAM" id="SSF46894">
    <property type="entry name" value="C-terminal effector domain of the bipartite response regulators"/>
    <property type="match status" value="1"/>
</dbReference>
<gene>
    <name evidence="2" type="ORF">IZU98_10855</name>
</gene>
<dbReference type="InterPro" id="IPR016032">
    <property type="entry name" value="Sig_transdc_resp-reg_C-effctor"/>
</dbReference>
<evidence type="ECO:0000313" key="3">
    <source>
        <dbReference type="Proteomes" id="UP000594430"/>
    </source>
</evidence>
<dbReference type="AlphaFoldDB" id="A0A7S9QA59"/>
<dbReference type="SMART" id="SM00421">
    <property type="entry name" value="HTH_LUXR"/>
    <property type="match status" value="1"/>
</dbReference>
<dbReference type="PRINTS" id="PR00038">
    <property type="entry name" value="HTHLUXR"/>
</dbReference>
<accession>A0A7S9QA59</accession>
<dbReference type="InterPro" id="IPR000792">
    <property type="entry name" value="Tscrpt_reg_LuxR_C"/>
</dbReference>
<evidence type="ECO:0000313" key="2">
    <source>
        <dbReference type="EMBL" id="QPH51335.1"/>
    </source>
</evidence>
<sequence>MNSIYPQIGKIIASTGSRQFPRLLHDLIQAHLCIDATQIRQLPRSPSETTVLDETVFSCDQPTATASDDPSRLHRIRASDARFEIRVLRADTTYGFSPLERNRLEAITPLVLPMLEKHLRALQPTVPRNSHDSLEQRFVERLAQTGLKLSERERQVCLGLLAGQTAPEQADRLGLRVNTVESYLRRAVIKLGIGGRHSLMRWMHA</sequence>
<dbReference type="GO" id="GO:0003677">
    <property type="term" value="F:DNA binding"/>
    <property type="evidence" value="ECO:0007669"/>
    <property type="project" value="InterPro"/>
</dbReference>
<evidence type="ECO:0000259" key="1">
    <source>
        <dbReference type="SMART" id="SM00421"/>
    </source>
</evidence>
<dbReference type="InterPro" id="IPR036388">
    <property type="entry name" value="WH-like_DNA-bd_sf"/>
</dbReference>
<feature type="domain" description="HTH luxR-type" evidence="1">
    <location>
        <begin position="146"/>
        <end position="203"/>
    </location>
</feature>
<dbReference type="Pfam" id="PF00196">
    <property type="entry name" value="GerE"/>
    <property type="match status" value="1"/>
</dbReference>
<name>A0A7S9QA59_9PSED</name>
<dbReference type="EMBL" id="CP064946">
    <property type="protein sequence ID" value="QPH51335.1"/>
    <property type="molecule type" value="Genomic_DNA"/>
</dbReference>
<organism evidence="2 3">
    <name type="scientific">Pseudomonas fulva</name>
    <dbReference type="NCBI Taxonomy" id="47880"/>
    <lineage>
        <taxon>Bacteria</taxon>
        <taxon>Pseudomonadati</taxon>
        <taxon>Pseudomonadota</taxon>
        <taxon>Gammaproteobacteria</taxon>
        <taxon>Pseudomonadales</taxon>
        <taxon>Pseudomonadaceae</taxon>
        <taxon>Pseudomonas</taxon>
    </lineage>
</organism>
<dbReference type="Proteomes" id="UP000594430">
    <property type="component" value="Chromosome"/>
</dbReference>
<dbReference type="Gene3D" id="1.10.10.10">
    <property type="entry name" value="Winged helix-like DNA-binding domain superfamily/Winged helix DNA-binding domain"/>
    <property type="match status" value="1"/>
</dbReference>
<reference evidence="2 3" key="1">
    <citation type="submission" date="2020-11" db="EMBL/GenBank/DDBJ databases">
        <title>Pseudomonas fulva producing VIM-24.</title>
        <authorList>
            <person name="Liu S."/>
        </authorList>
    </citation>
    <scope>NUCLEOTIDE SEQUENCE [LARGE SCALE GENOMIC DNA]</scope>
    <source>
        <strain evidence="2 3">ZDHY414</strain>
    </source>
</reference>
<proteinExistence type="predicted"/>